<proteinExistence type="inferred from homology"/>
<dbReference type="EMBL" id="JBHSBB010000026">
    <property type="protein sequence ID" value="MFC4035350.1"/>
    <property type="molecule type" value="Genomic_DNA"/>
</dbReference>
<sequence>MPLQRRQLMVLPLAAGVVGAGGRSARASAASGPGGVVESVPFTAGADGYPVYRVPAVVRTGRGTLVAFAEARAGSSDTGSIVVVAKRSTDGGRSWEPLAVVAGDGSDTHGNPAPVVHPDTGRITLLTCTNAADATEAAIMSGAVPAASGRRVWVRHSDDDGRVFGAPREITAEAKDPGWRWYATGPGHGIALSSGPYRGRLVVPANHSTPPPAGSADTGTEAKYYGGHCLLSDDGGAHWRIGFVDDTPDGVVNANESAVAELPGGTLYFNARDQNGTAPGVRVDAWSDDGGETLRRPYAPRPDLLGPVVEGSVLQPDGGPLLFAGPSDPGARATMAVRASSDGGRGWTSVLTLSRLPCGYSDLVETTAGEVGLLYESGTSSPYERIVFSRIPLRDLRP</sequence>
<dbReference type="InterPro" id="IPR036278">
    <property type="entry name" value="Sialidase_sf"/>
</dbReference>
<dbReference type="SUPFAM" id="SSF50939">
    <property type="entry name" value="Sialidases"/>
    <property type="match status" value="1"/>
</dbReference>
<evidence type="ECO:0000313" key="6">
    <source>
        <dbReference type="Proteomes" id="UP001595765"/>
    </source>
</evidence>
<reference evidence="6" key="1">
    <citation type="journal article" date="2019" name="Int. J. Syst. Evol. Microbiol.">
        <title>The Global Catalogue of Microorganisms (GCM) 10K type strain sequencing project: providing services to taxonomists for standard genome sequencing and annotation.</title>
        <authorList>
            <consortium name="The Broad Institute Genomics Platform"/>
            <consortium name="The Broad Institute Genome Sequencing Center for Infectious Disease"/>
            <person name="Wu L."/>
            <person name="Ma J."/>
        </authorList>
    </citation>
    <scope>NUCLEOTIDE SEQUENCE [LARGE SCALE GENOMIC DNA]</scope>
    <source>
        <strain evidence="6">CGMCC 4.7237</strain>
    </source>
</reference>
<accession>A0ABV8HWW1</accession>
<comment type="catalytic activity">
    <reaction evidence="1">
        <text>Hydrolysis of alpha-(2-&gt;3)-, alpha-(2-&gt;6)-, alpha-(2-&gt;8)- glycosidic linkages of terminal sialic acid residues in oligosaccharides, glycoproteins, glycolipids, colominic acid and synthetic substrates.</text>
        <dbReference type="EC" id="3.2.1.18"/>
    </reaction>
</comment>
<dbReference type="RefSeq" id="WP_386435161.1">
    <property type="nucleotide sequence ID" value="NZ_JBHSBB010000026.1"/>
</dbReference>
<evidence type="ECO:0000256" key="2">
    <source>
        <dbReference type="ARBA" id="ARBA00009348"/>
    </source>
</evidence>
<dbReference type="Pfam" id="PF13088">
    <property type="entry name" value="BNR_2"/>
    <property type="match status" value="1"/>
</dbReference>
<protein>
    <recommendedName>
        <fullName evidence="3">exo-alpha-sialidase</fullName>
        <ecNumber evidence="3">3.2.1.18</ecNumber>
    </recommendedName>
</protein>
<name>A0ABV8HWW1_9ACTN</name>
<dbReference type="PANTHER" id="PTHR10628:SF30">
    <property type="entry name" value="EXO-ALPHA-SIALIDASE"/>
    <property type="match status" value="1"/>
</dbReference>
<evidence type="ECO:0000256" key="3">
    <source>
        <dbReference type="ARBA" id="ARBA00012733"/>
    </source>
</evidence>
<dbReference type="Proteomes" id="UP001595765">
    <property type="component" value="Unassembled WGS sequence"/>
</dbReference>
<gene>
    <name evidence="5" type="ORF">ACFO3J_28345</name>
</gene>
<dbReference type="CDD" id="cd15482">
    <property type="entry name" value="Sialidase_non-viral"/>
    <property type="match status" value="1"/>
</dbReference>
<dbReference type="InterPro" id="IPR011040">
    <property type="entry name" value="Sialidase"/>
</dbReference>
<comment type="similarity">
    <text evidence="2">Belongs to the glycosyl hydrolase 33 family.</text>
</comment>
<dbReference type="InterPro" id="IPR026856">
    <property type="entry name" value="Sialidase_fam"/>
</dbReference>
<organism evidence="5 6">
    <name type="scientific">Streptomyces polygonati</name>
    <dbReference type="NCBI Taxonomy" id="1617087"/>
    <lineage>
        <taxon>Bacteria</taxon>
        <taxon>Bacillati</taxon>
        <taxon>Actinomycetota</taxon>
        <taxon>Actinomycetes</taxon>
        <taxon>Kitasatosporales</taxon>
        <taxon>Streptomycetaceae</taxon>
        <taxon>Streptomyces</taxon>
    </lineage>
</organism>
<evidence type="ECO:0000256" key="1">
    <source>
        <dbReference type="ARBA" id="ARBA00000427"/>
    </source>
</evidence>
<dbReference type="PROSITE" id="PS51318">
    <property type="entry name" value="TAT"/>
    <property type="match status" value="1"/>
</dbReference>
<evidence type="ECO:0000313" key="5">
    <source>
        <dbReference type="EMBL" id="MFC4035350.1"/>
    </source>
</evidence>
<dbReference type="EC" id="3.2.1.18" evidence="3"/>
<evidence type="ECO:0000259" key="4">
    <source>
        <dbReference type="Pfam" id="PF13088"/>
    </source>
</evidence>
<comment type="caution">
    <text evidence="5">The sequence shown here is derived from an EMBL/GenBank/DDBJ whole genome shotgun (WGS) entry which is preliminary data.</text>
</comment>
<dbReference type="Gene3D" id="2.120.10.10">
    <property type="match status" value="1"/>
</dbReference>
<dbReference type="PANTHER" id="PTHR10628">
    <property type="entry name" value="SIALIDASE"/>
    <property type="match status" value="1"/>
</dbReference>
<dbReference type="InterPro" id="IPR006311">
    <property type="entry name" value="TAT_signal"/>
</dbReference>
<keyword evidence="6" id="KW-1185">Reference proteome</keyword>
<feature type="domain" description="Sialidase" evidence="4">
    <location>
        <begin position="63"/>
        <end position="372"/>
    </location>
</feature>